<dbReference type="STRING" id="573061.Clocel_3937"/>
<dbReference type="PANTHER" id="PTHR47504:SF5">
    <property type="entry name" value="RIGHT ORIGIN-BINDING PROTEIN"/>
    <property type="match status" value="1"/>
</dbReference>
<gene>
    <name evidence="5" type="ordered locus">Clocel_3937</name>
</gene>
<dbReference type="InterPro" id="IPR029068">
    <property type="entry name" value="Glyas_Bleomycin-R_OHBP_Dase"/>
</dbReference>
<dbReference type="PRINTS" id="PR00032">
    <property type="entry name" value="HTHARAC"/>
</dbReference>
<evidence type="ECO:0000259" key="4">
    <source>
        <dbReference type="PROSITE" id="PS01124"/>
    </source>
</evidence>
<evidence type="ECO:0000256" key="2">
    <source>
        <dbReference type="ARBA" id="ARBA00023125"/>
    </source>
</evidence>
<dbReference type="InterPro" id="IPR018060">
    <property type="entry name" value="HTH_AraC"/>
</dbReference>
<keyword evidence="3" id="KW-0804">Transcription</keyword>
<dbReference type="SUPFAM" id="SSF54593">
    <property type="entry name" value="Glyoxalase/Bleomycin resistance protein/Dihydroxybiphenyl dioxygenase"/>
    <property type="match status" value="1"/>
</dbReference>
<dbReference type="InterPro" id="IPR009057">
    <property type="entry name" value="Homeodomain-like_sf"/>
</dbReference>
<dbReference type="InterPro" id="IPR050959">
    <property type="entry name" value="MarA-like"/>
</dbReference>
<sequence>MTTAARFVGCSSWEFQRIFSFLSHMSLGEYIRKRKLTFAAYDLQDNGLKVIDIALKYGYESPAAFSRAFSKLYGISPSSARDSYMDLNAHPRLTFEFVEKERLIKMSKFSERGYVVRENGAVYFTKDMDKTVKWFEDVLGWYGDVVARDSDGNGGYGCVFDYPSEVAIAHLIPFRGFHLFTGEPIKGVAGFLMIDGIDALHKLVKENGWNQISDIVP</sequence>
<dbReference type="AlphaFoldDB" id="D9SLG6"/>
<dbReference type="Gene3D" id="3.30.720.110">
    <property type="match status" value="1"/>
</dbReference>
<dbReference type="Pfam" id="PF12833">
    <property type="entry name" value="HTH_18"/>
    <property type="match status" value="1"/>
</dbReference>
<dbReference type="Gene3D" id="3.30.1900.10">
    <property type="entry name" value="glyoxalase-related enzyme like domain"/>
    <property type="match status" value="1"/>
</dbReference>
<dbReference type="eggNOG" id="COG2207">
    <property type="taxonomic scope" value="Bacteria"/>
</dbReference>
<name>D9SLG6_CLOC7</name>
<dbReference type="PANTHER" id="PTHR47504">
    <property type="entry name" value="RIGHT ORIGIN-BINDING PROTEIN"/>
    <property type="match status" value="1"/>
</dbReference>
<keyword evidence="1" id="KW-0805">Transcription regulation</keyword>
<reference evidence="5 6" key="1">
    <citation type="submission" date="2010-08" db="EMBL/GenBank/DDBJ databases">
        <title>Complete sequence of Clostridium cellulovorans 743B.</title>
        <authorList>
            <consortium name="US DOE Joint Genome Institute"/>
            <person name="Lucas S."/>
            <person name="Copeland A."/>
            <person name="Lapidus A."/>
            <person name="Cheng J.-F."/>
            <person name="Bruce D."/>
            <person name="Goodwin L."/>
            <person name="Pitluck S."/>
            <person name="Chertkov O."/>
            <person name="Detter J.C."/>
            <person name="Han C."/>
            <person name="Tapia R."/>
            <person name="Land M."/>
            <person name="Hauser L."/>
            <person name="Chang Y.-J."/>
            <person name="Jeffries C."/>
            <person name="Kyrpides N."/>
            <person name="Ivanova N."/>
            <person name="Mikhailova N."/>
            <person name="Hemme C.L."/>
            <person name="Woyke T."/>
        </authorList>
    </citation>
    <scope>NUCLEOTIDE SEQUENCE [LARGE SCALE GENOMIC DNA]</scope>
    <source>
        <strain evidence="6">ATCC 35296 / DSM 3052 / OCM 3 / 743B</strain>
    </source>
</reference>
<keyword evidence="6" id="KW-1185">Reference proteome</keyword>
<keyword evidence="2" id="KW-0238">DNA-binding</keyword>
<dbReference type="InterPro" id="IPR020449">
    <property type="entry name" value="Tscrpt_reg_AraC-type_HTH"/>
</dbReference>
<dbReference type="SUPFAM" id="SSF46689">
    <property type="entry name" value="Homeodomain-like"/>
    <property type="match status" value="1"/>
</dbReference>
<dbReference type="Gene3D" id="1.10.10.60">
    <property type="entry name" value="Homeodomain-like"/>
    <property type="match status" value="1"/>
</dbReference>
<dbReference type="SMART" id="SM00342">
    <property type="entry name" value="HTH_ARAC"/>
    <property type="match status" value="1"/>
</dbReference>
<dbReference type="InterPro" id="IPR018062">
    <property type="entry name" value="HTH_AraC-typ_CS"/>
</dbReference>
<dbReference type="PROSITE" id="PS00041">
    <property type="entry name" value="HTH_ARAC_FAMILY_1"/>
    <property type="match status" value="1"/>
</dbReference>
<dbReference type="KEGG" id="ccb:Clocel_3937"/>
<dbReference type="RefSeq" id="WP_013291954.1">
    <property type="nucleotide sequence ID" value="NC_014393.1"/>
</dbReference>
<dbReference type="GO" id="GO:0043565">
    <property type="term" value="F:sequence-specific DNA binding"/>
    <property type="evidence" value="ECO:0007669"/>
    <property type="project" value="InterPro"/>
</dbReference>
<organism evidence="5 6">
    <name type="scientific">Clostridium cellulovorans (strain ATCC 35296 / DSM 3052 / OCM 3 / 743B)</name>
    <dbReference type="NCBI Taxonomy" id="573061"/>
    <lineage>
        <taxon>Bacteria</taxon>
        <taxon>Bacillati</taxon>
        <taxon>Bacillota</taxon>
        <taxon>Clostridia</taxon>
        <taxon>Eubacteriales</taxon>
        <taxon>Clostridiaceae</taxon>
        <taxon>Clostridium</taxon>
    </lineage>
</organism>
<evidence type="ECO:0000313" key="5">
    <source>
        <dbReference type="EMBL" id="ADL53603.1"/>
    </source>
</evidence>
<proteinExistence type="predicted"/>
<protein>
    <submittedName>
        <fullName evidence="5">Transcriptional regulator, AraC family</fullName>
    </submittedName>
</protein>
<evidence type="ECO:0000313" key="6">
    <source>
        <dbReference type="Proteomes" id="UP000002730"/>
    </source>
</evidence>
<accession>D9SLG6</accession>
<dbReference type="PROSITE" id="PS01124">
    <property type="entry name" value="HTH_ARAC_FAMILY_2"/>
    <property type="match status" value="1"/>
</dbReference>
<dbReference type="EMBL" id="CP002160">
    <property type="protein sequence ID" value="ADL53603.1"/>
    <property type="molecule type" value="Genomic_DNA"/>
</dbReference>
<dbReference type="HOGENOM" id="CLU_1048494_0_0_9"/>
<dbReference type="Proteomes" id="UP000002730">
    <property type="component" value="Chromosome"/>
</dbReference>
<feature type="domain" description="HTH araC/xylS-type" evidence="4">
    <location>
        <begin position="1"/>
        <end position="83"/>
    </location>
</feature>
<evidence type="ECO:0000256" key="3">
    <source>
        <dbReference type="ARBA" id="ARBA00023163"/>
    </source>
</evidence>
<dbReference type="InterPro" id="IPR049459">
    <property type="entry name" value="Bleomycin_resist_prot_dom"/>
</dbReference>
<evidence type="ECO:0000256" key="1">
    <source>
        <dbReference type="ARBA" id="ARBA00023015"/>
    </source>
</evidence>
<dbReference type="Pfam" id="PF21629">
    <property type="entry name" value="Bleomycin_resist_prot_dom"/>
    <property type="match status" value="1"/>
</dbReference>
<dbReference type="GO" id="GO:0003700">
    <property type="term" value="F:DNA-binding transcription factor activity"/>
    <property type="evidence" value="ECO:0007669"/>
    <property type="project" value="InterPro"/>
</dbReference>